<dbReference type="KEGG" id="caul:KCG34_10620"/>
<keyword evidence="1" id="KW-0678">Repressor</keyword>
<dbReference type="InterPro" id="IPR009061">
    <property type="entry name" value="DNA-bd_dom_put_sf"/>
</dbReference>
<evidence type="ECO:0000256" key="2">
    <source>
        <dbReference type="ARBA" id="ARBA00023015"/>
    </source>
</evidence>
<feature type="domain" description="HTH merR-type" evidence="5">
    <location>
        <begin position="1"/>
        <end position="57"/>
    </location>
</feature>
<dbReference type="RefSeq" id="WP_211940325.1">
    <property type="nucleotide sequence ID" value="NZ_CP073078.1"/>
</dbReference>
<evidence type="ECO:0000313" key="6">
    <source>
        <dbReference type="EMBL" id="QUD90274.1"/>
    </source>
</evidence>
<accession>A0A975G3S7</accession>
<dbReference type="SUPFAM" id="SSF46955">
    <property type="entry name" value="Putative DNA-binding domain"/>
    <property type="match status" value="1"/>
</dbReference>
<dbReference type="InterPro" id="IPR000551">
    <property type="entry name" value="MerR-type_HTH_dom"/>
</dbReference>
<dbReference type="GO" id="GO:0003677">
    <property type="term" value="F:DNA binding"/>
    <property type="evidence" value="ECO:0007669"/>
    <property type="project" value="UniProtKB-KW"/>
</dbReference>
<dbReference type="SMART" id="SM00422">
    <property type="entry name" value="HTH_MERR"/>
    <property type="match status" value="1"/>
</dbReference>
<keyword evidence="2" id="KW-0805">Transcription regulation</keyword>
<proteinExistence type="predicted"/>
<evidence type="ECO:0000313" key="7">
    <source>
        <dbReference type="Proteomes" id="UP000676409"/>
    </source>
</evidence>
<reference evidence="6" key="1">
    <citation type="submission" date="2021-04" db="EMBL/GenBank/DDBJ databases">
        <title>The complete genome sequence of Caulobacter sp. S6.</title>
        <authorList>
            <person name="Tang Y."/>
            <person name="Ouyang W."/>
            <person name="Liu Q."/>
            <person name="Huang B."/>
            <person name="Guo Z."/>
            <person name="Lei P."/>
        </authorList>
    </citation>
    <scope>NUCLEOTIDE SEQUENCE</scope>
    <source>
        <strain evidence="6">S6</strain>
    </source>
</reference>
<dbReference type="EMBL" id="CP073078">
    <property type="protein sequence ID" value="QUD90274.1"/>
    <property type="molecule type" value="Genomic_DNA"/>
</dbReference>
<dbReference type="CDD" id="cd01106">
    <property type="entry name" value="HTH_TipAL-Mta"/>
    <property type="match status" value="1"/>
</dbReference>
<dbReference type="PANTHER" id="PTHR30204">
    <property type="entry name" value="REDOX-CYCLING DRUG-SENSING TRANSCRIPTIONAL ACTIVATOR SOXR"/>
    <property type="match status" value="1"/>
</dbReference>
<sequence length="235" mass="25678">MSIKALKVYERRGMVRPRRALNGYRVYGPAELGQVRQIVALKALGLTLAQIAQLLTGPAEPLWAALEDHHAELCEERRRLDRAIALVDAARAAMRGGKAPRPEDIAALAARAPPKGPRWHERLNAFYAAHLDDAQWKVVETRSLGLWAALIAELKALCAADADPASAEAQRLFRRWVAAAHASAGGDPEIVERCSAAWTAAASDPDLGPNLPIGEPELVYLGRLHEAKERLQCRD</sequence>
<evidence type="ECO:0000256" key="3">
    <source>
        <dbReference type="ARBA" id="ARBA00023125"/>
    </source>
</evidence>
<evidence type="ECO:0000256" key="4">
    <source>
        <dbReference type="ARBA" id="ARBA00023163"/>
    </source>
</evidence>
<name>A0A975G3S7_9CAUL</name>
<dbReference type="Proteomes" id="UP000676409">
    <property type="component" value="Chromosome"/>
</dbReference>
<keyword evidence="4" id="KW-0804">Transcription</keyword>
<keyword evidence="3" id="KW-0238">DNA-binding</keyword>
<dbReference type="AlphaFoldDB" id="A0A975G3S7"/>
<dbReference type="GO" id="GO:0003700">
    <property type="term" value="F:DNA-binding transcription factor activity"/>
    <property type="evidence" value="ECO:0007669"/>
    <property type="project" value="InterPro"/>
</dbReference>
<gene>
    <name evidence="6" type="ORF">KCG34_10620</name>
</gene>
<dbReference type="Gene3D" id="1.10.1660.10">
    <property type="match status" value="1"/>
</dbReference>
<dbReference type="PROSITE" id="PS50937">
    <property type="entry name" value="HTH_MERR_2"/>
    <property type="match status" value="1"/>
</dbReference>
<keyword evidence="7" id="KW-1185">Reference proteome</keyword>
<organism evidence="6 7">
    <name type="scientific">Phenylobacterium montanum</name>
    <dbReference type="NCBI Taxonomy" id="2823693"/>
    <lineage>
        <taxon>Bacteria</taxon>
        <taxon>Pseudomonadati</taxon>
        <taxon>Pseudomonadota</taxon>
        <taxon>Alphaproteobacteria</taxon>
        <taxon>Caulobacterales</taxon>
        <taxon>Caulobacteraceae</taxon>
        <taxon>Phenylobacterium</taxon>
    </lineage>
</organism>
<protein>
    <submittedName>
        <fullName evidence="6">MerR family transcriptional regulator</fullName>
    </submittedName>
</protein>
<evidence type="ECO:0000256" key="1">
    <source>
        <dbReference type="ARBA" id="ARBA00022491"/>
    </source>
</evidence>
<evidence type="ECO:0000259" key="5">
    <source>
        <dbReference type="PROSITE" id="PS50937"/>
    </source>
</evidence>
<dbReference type="PANTHER" id="PTHR30204:SF69">
    <property type="entry name" value="MERR-FAMILY TRANSCRIPTIONAL REGULATOR"/>
    <property type="match status" value="1"/>
</dbReference>
<dbReference type="Pfam" id="PF13411">
    <property type="entry name" value="MerR_1"/>
    <property type="match status" value="1"/>
</dbReference>
<dbReference type="InterPro" id="IPR047057">
    <property type="entry name" value="MerR_fam"/>
</dbReference>